<dbReference type="NCBIfam" id="TIGR00678">
    <property type="entry name" value="holB"/>
    <property type="match status" value="1"/>
</dbReference>
<dbReference type="GO" id="GO:0006261">
    <property type="term" value="P:DNA-templated DNA replication"/>
    <property type="evidence" value="ECO:0007669"/>
    <property type="project" value="TreeGrafter"/>
</dbReference>
<dbReference type="EC" id="2.7.7.7" evidence="1"/>
<evidence type="ECO:0000256" key="5">
    <source>
        <dbReference type="ARBA" id="ARBA00022705"/>
    </source>
</evidence>
<protein>
    <recommendedName>
        <fullName evidence="2">DNA polymerase III subunit delta'</fullName>
        <ecNumber evidence="1">2.7.7.7</ecNumber>
    </recommendedName>
</protein>
<dbReference type="PANTHER" id="PTHR11669:SF8">
    <property type="entry name" value="DNA POLYMERASE III SUBUNIT DELTA"/>
    <property type="match status" value="1"/>
</dbReference>
<dbReference type="Pfam" id="PF09115">
    <property type="entry name" value="DNApol3-delta_C"/>
    <property type="match status" value="1"/>
</dbReference>
<proteinExistence type="predicted"/>
<dbReference type="GO" id="GO:0003677">
    <property type="term" value="F:DNA binding"/>
    <property type="evidence" value="ECO:0007669"/>
    <property type="project" value="InterPro"/>
</dbReference>
<dbReference type="GO" id="GO:0008408">
    <property type="term" value="F:3'-5' exonuclease activity"/>
    <property type="evidence" value="ECO:0007669"/>
    <property type="project" value="InterPro"/>
</dbReference>
<dbReference type="PANTHER" id="PTHR11669">
    <property type="entry name" value="REPLICATION FACTOR C / DNA POLYMERASE III GAMMA-TAU SUBUNIT"/>
    <property type="match status" value="1"/>
</dbReference>
<dbReference type="Gene3D" id="1.20.272.10">
    <property type="match status" value="1"/>
</dbReference>
<evidence type="ECO:0000256" key="7">
    <source>
        <dbReference type="ARBA" id="ARBA00049244"/>
    </source>
</evidence>
<dbReference type="InterPro" id="IPR027417">
    <property type="entry name" value="P-loop_NTPase"/>
</dbReference>
<keyword evidence="6" id="KW-0239">DNA-directed DNA polymerase</keyword>
<dbReference type="InterPro" id="IPR050238">
    <property type="entry name" value="DNA_Rep/Repair_Clamp_Loader"/>
</dbReference>
<evidence type="ECO:0000256" key="4">
    <source>
        <dbReference type="ARBA" id="ARBA00022695"/>
    </source>
</evidence>
<accession>A0A0F9Y4F7</accession>
<evidence type="ECO:0000256" key="6">
    <source>
        <dbReference type="ARBA" id="ARBA00022932"/>
    </source>
</evidence>
<dbReference type="SUPFAM" id="SSF48019">
    <property type="entry name" value="post-AAA+ oligomerization domain-like"/>
    <property type="match status" value="1"/>
</dbReference>
<dbReference type="GO" id="GO:0003887">
    <property type="term" value="F:DNA-directed DNA polymerase activity"/>
    <property type="evidence" value="ECO:0007669"/>
    <property type="project" value="UniProtKB-KW"/>
</dbReference>
<dbReference type="Pfam" id="PF13177">
    <property type="entry name" value="DNA_pol3_delta2"/>
    <property type="match status" value="1"/>
</dbReference>
<gene>
    <name evidence="9" type="ORF">LCGC14_0136440</name>
</gene>
<dbReference type="InterPro" id="IPR008921">
    <property type="entry name" value="DNA_pol3_clamp-load_cplx_C"/>
</dbReference>
<dbReference type="InterPro" id="IPR015199">
    <property type="entry name" value="DNA_pol_III_delta_C"/>
</dbReference>
<comment type="caution">
    <text evidence="9">The sequence shown here is derived from an EMBL/GenBank/DDBJ whole genome shotgun (WGS) entry which is preliminary data.</text>
</comment>
<feature type="domain" description="DNA polymerase III delta subunit C-terminal" evidence="8">
    <location>
        <begin position="212"/>
        <end position="325"/>
    </location>
</feature>
<keyword evidence="3" id="KW-0808">Transferase</keyword>
<dbReference type="EMBL" id="LAZR01000046">
    <property type="protein sequence ID" value="KKN99553.1"/>
    <property type="molecule type" value="Genomic_DNA"/>
</dbReference>
<reference evidence="9" key="1">
    <citation type="journal article" date="2015" name="Nature">
        <title>Complex archaea that bridge the gap between prokaryotes and eukaryotes.</title>
        <authorList>
            <person name="Spang A."/>
            <person name="Saw J.H."/>
            <person name="Jorgensen S.L."/>
            <person name="Zaremba-Niedzwiedzka K."/>
            <person name="Martijn J."/>
            <person name="Lind A.E."/>
            <person name="van Eijk R."/>
            <person name="Schleper C."/>
            <person name="Guy L."/>
            <person name="Ettema T.J."/>
        </authorList>
    </citation>
    <scope>NUCLEOTIDE SEQUENCE</scope>
</reference>
<keyword evidence="4" id="KW-0548">Nucleotidyltransferase</keyword>
<evidence type="ECO:0000259" key="8">
    <source>
        <dbReference type="Pfam" id="PF09115"/>
    </source>
</evidence>
<evidence type="ECO:0000256" key="2">
    <source>
        <dbReference type="ARBA" id="ARBA00014363"/>
    </source>
</evidence>
<evidence type="ECO:0000256" key="3">
    <source>
        <dbReference type="ARBA" id="ARBA00022679"/>
    </source>
</evidence>
<dbReference type="GO" id="GO:0009360">
    <property type="term" value="C:DNA polymerase III complex"/>
    <property type="evidence" value="ECO:0007669"/>
    <property type="project" value="InterPro"/>
</dbReference>
<dbReference type="NCBIfam" id="NF004310">
    <property type="entry name" value="PRK05707.1"/>
    <property type="match status" value="1"/>
</dbReference>
<evidence type="ECO:0000256" key="1">
    <source>
        <dbReference type="ARBA" id="ARBA00012417"/>
    </source>
</evidence>
<dbReference type="SUPFAM" id="SSF52540">
    <property type="entry name" value="P-loop containing nucleoside triphosphate hydrolases"/>
    <property type="match status" value="1"/>
</dbReference>
<organism evidence="9">
    <name type="scientific">marine sediment metagenome</name>
    <dbReference type="NCBI Taxonomy" id="412755"/>
    <lineage>
        <taxon>unclassified sequences</taxon>
        <taxon>metagenomes</taxon>
        <taxon>ecological metagenomes</taxon>
    </lineage>
</organism>
<dbReference type="AlphaFoldDB" id="A0A0F9Y4F7"/>
<name>A0A0F9Y4F7_9ZZZZ</name>
<comment type="catalytic activity">
    <reaction evidence="7">
        <text>DNA(n) + a 2'-deoxyribonucleoside 5'-triphosphate = DNA(n+1) + diphosphate</text>
        <dbReference type="Rhea" id="RHEA:22508"/>
        <dbReference type="Rhea" id="RHEA-COMP:17339"/>
        <dbReference type="Rhea" id="RHEA-COMP:17340"/>
        <dbReference type="ChEBI" id="CHEBI:33019"/>
        <dbReference type="ChEBI" id="CHEBI:61560"/>
        <dbReference type="ChEBI" id="CHEBI:173112"/>
        <dbReference type="EC" id="2.7.7.7"/>
    </reaction>
</comment>
<dbReference type="Gene3D" id="3.40.50.300">
    <property type="entry name" value="P-loop containing nucleotide triphosphate hydrolases"/>
    <property type="match status" value="1"/>
</dbReference>
<keyword evidence="5" id="KW-0235">DNA replication</keyword>
<evidence type="ECO:0000313" key="9">
    <source>
        <dbReference type="EMBL" id="KKN99553.1"/>
    </source>
</evidence>
<sequence length="331" mass="36881">MLEPARHPAPWHQPLWQRLTAQQDFAHAYLFTGQAGCGKRRFTSAFAAFLMCDTPAAGAACDQCRSCHLRLAGSHPDLLMLEPEEEGKAIRVDAVRQLVDFLSQTSQQGGRKVVVLQPAEAMNVNAANALLKSLEEPSAETYLLLVSDQPSRLLPTIRSRCRVQPLGLPSLEEASTWLSEQLPERSSSDCELLLQMAGGAPLRALSLAQLDALAQREKVVEGIKALLKGQVAPSRLAEQWNPIPIDLLLDWFCAWTLDLLKLQQQASDASVSADMDKVLGYMATKLDVTRLLAWQDWLLEHRRLFASKANLNRVLFLEKALVQWKSLLEKR</sequence>
<dbReference type="InterPro" id="IPR004622">
    <property type="entry name" value="DNA_pol_HolB"/>
</dbReference>